<evidence type="ECO:0000256" key="5">
    <source>
        <dbReference type="ARBA" id="ARBA00022801"/>
    </source>
</evidence>
<evidence type="ECO:0000256" key="7">
    <source>
        <dbReference type="ARBA" id="ARBA00023211"/>
    </source>
</evidence>
<evidence type="ECO:0000256" key="2">
    <source>
        <dbReference type="ARBA" id="ARBA00001946"/>
    </source>
</evidence>
<dbReference type="KEGG" id="vg:19737778"/>
<name>A0A068EKN9_9POXV</name>
<evidence type="ECO:0000256" key="1">
    <source>
        <dbReference type="ARBA" id="ARBA00001936"/>
    </source>
</evidence>
<dbReference type="Proteomes" id="UP000101521">
    <property type="component" value="Segment"/>
</dbReference>
<keyword evidence="4" id="KW-0479">Metal-binding</keyword>
<keyword evidence="6" id="KW-0460">Magnesium</keyword>
<keyword evidence="7" id="KW-0464">Manganese</keyword>
<organism evidence="9 10">
    <name type="scientific">Pigeonpox virus</name>
    <dbReference type="NCBI Taxonomy" id="10264"/>
    <lineage>
        <taxon>Viruses</taxon>
        <taxon>Varidnaviria</taxon>
        <taxon>Bamfordvirae</taxon>
        <taxon>Nucleocytoviricota</taxon>
        <taxon>Pokkesviricetes</taxon>
        <taxon>Chitovirales</taxon>
        <taxon>Poxviridae</taxon>
        <taxon>Chordopoxvirinae</taxon>
        <taxon>Avipoxvirus</taxon>
        <taxon>Avipoxvirus pigeonpox</taxon>
    </lineage>
</organism>
<evidence type="ECO:0000313" key="10">
    <source>
        <dbReference type="Proteomes" id="UP000101521"/>
    </source>
</evidence>
<dbReference type="InterPro" id="IPR000086">
    <property type="entry name" value="NUDIX_hydrolase_dom"/>
</dbReference>
<dbReference type="PRINTS" id="PR01363">
    <property type="entry name" value="VD09PROTEIN"/>
</dbReference>
<dbReference type="RefSeq" id="YP_009046291.1">
    <property type="nucleotide sequence ID" value="NC_024447.1"/>
</dbReference>
<dbReference type="InterPro" id="IPR003300">
    <property type="entry name" value="Viral_VD9"/>
</dbReference>
<dbReference type="GO" id="GO:0046872">
    <property type="term" value="F:metal ion binding"/>
    <property type="evidence" value="ECO:0007669"/>
    <property type="project" value="UniProtKB-KW"/>
</dbReference>
<dbReference type="EMBL" id="KJ801920">
    <property type="protein sequence ID" value="AID46567.1"/>
    <property type="molecule type" value="Genomic_DNA"/>
</dbReference>
<dbReference type="GeneID" id="19737778"/>
<evidence type="ECO:0000256" key="6">
    <source>
        <dbReference type="ARBA" id="ARBA00022842"/>
    </source>
</evidence>
<reference evidence="9 10" key="1">
    <citation type="journal article" date="2014" name="BMC Genomics">
        <title>The complete genome sequences of poxviruses isolated from a penguin and a pigeon in South Africa and comparison to other sequenced avipoxviruses.</title>
        <authorList>
            <person name="Offerman K."/>
            <person name="Carulei O."/>
            <person name="van der Walt A.P."/>
            <person name="Douglass N."/>
            <person name="Williamson A.L."/>
        </authorList>
    </citation>
    <scope>NUCLEOTIDE SEQUENCE [LARGE SCALE GENOMIC DNA]</scope>
    <source>
        <strain evidence="9">FeP2</strain>
    </source>
</reference>
<keyword evidence="5" id="KW-0378">Hydrolase</keyword>
<comment type="cofactor">
    <cofactor evidence="2">
        <name>Mg(2+)</name>
        <dbReference type="ChEBI" id="CHEBI:18420"/>
    </cofactor>
</comment>
<protein>
    <submittedName>
        <fullName evidence="9">MuT motif</fullName>
    </submittedName>
</protein>
<keyword evidence="10" id="KW-1185">Reference proteome</keyword>
<evidence type="ECO:0000256" key="3">
    <source>
        <dbReference type="ARBA" id="ARBA00005582"/>
    </source>
</evidence>
<comment type="similarity">
    <text evidence="3">Belongs to the Nudix hydrolase family.</text>
</comment>
<dbReference type="GO" id="GO:0016787">
    <property type="term" value="F:hydrolase activity"/>
    <property type="evidence" value="ECO:0007669"/>
    <property type="project" value="UniProtKB-KW"/>
</dbReference>
<gene>
    <name evidence="9" type="ORF">fep_054</name>
</gene>
<evidence type="ECO:0000256" key="4">
    <source>
        <dbReference type="ARBA" id="ARBA00022723"/>
    </source>
</evidence>
<dbReference type="PROSITE" id="PS51462">
    <property type="entry name" value="NUDIX"/>
    <property type="match status" value="1"/>
</dbReference>
<proteinExistence type="inferred from homology"/>
<accession>A0A068EKN9</accession>
<dbReference type="InterPro" id="IPR015797">
    <property type="entry name" value="NUDIX_hydrolase-like_dom_sf"/>
</dbReference>
<evidence type="ECO:0000313" key="9">
    <source>
        <dbReference type="EMBL" id="AID46567.1"/>
    </source>
</evidence>
<dbReference type="SUPFAM" id="SSF55811">
    <property type="entry name" value="Nudix"/>
    <property type="match status" value="1"/>
</dbReference>
<sequence>MLDISREQQNMLEKNKDCVITFETNRERITIGNASIEDILNDKRIHIFALCITSDNIPIIGVRRTSFMYQSVISKRRSFSEILAVDMNHLKYMYNNEIKEICIRSIAPFTYSGFNNFEELVLLGGRVKNKESIYQCLSRELSEESDGILTIKTFGNKILKLTIEDKILCRTFYGYCIVCFIDQLYSEIIKPLYNIEIKELGSLFDRSSNEKYEYLNFIYNTLLTYKYGGVLQKQIAP</sequence>
<comment type="cofactor">
    <cofactor evidence="1">
        <name>Mn(2+)</name>
        <dbReference type="ChEBI" id="CHEBI:29035"/>
    </cofactor>
</comment>
<evidence type="ECO:0000259" key="8">
    <source>
        <dbReference type="PROSITE" id="PS51462"/>
    </source>
</evidence>
<feature type="domain" description="Nudix hydrolase" evidence="8">
    <location>
        <begin position="74"/>
        <end position="219"/>
    </location>
</feature>